<proteinExistence type="predicted"/>
<organism evidence="1 2">
    <name type="scientific">Basilea psittacipulmonis DSM 24701</name>
    <dbReference type="NCBI Taxonomy" id="1072685"/>
    <lineage>
        <taxon>Bacteria</taxon>
        <taxon>Pseudomonadati</taxon>
        <taxon>Pseudomonadota</taxon>
        <taxon>Betaproteobacteria</taxon>
        <taxon>Burkholderiales</taxon>
        <taxon>Alcaligenaceae</taxon>
        <taxon>Basilea</taxon>
    </lineage>
</organism>
<name>A0A077DE24_9BURK</name>
<sequence>MAVLSTQNPTLADVAKRLDPGGSIDQIVELLNETNPILQDMTFVEGNLPTGHKTTVRTGLPAPTWRKLYGGVQPARSTTVQITDSTGMLEAYAEVDKALADLNGNTAAFRLSEDRAFIEGMNQEMASTIFYGNESSEPAAFTGFAPRIDSKSAGNADNIIDAGGTGNNNSSIYLVVWGPNTVHGIYPKGSKAGLSVKDLGEVTVENADGKGGRMQAYRTHYRWDAGLCVRDWRYLVRIANIDMQALKAANGVESAKKLINYLIQATERIPQLNLGRPAIYLNRELRTHLRLGIQERIASNLTWETVAGKPVLTFDGIPVHACDAVLSTEARVV</sequence>
<dbReference type="AlphaFoldDB" id="A0A077DE24"/>
<dbReference type="eggNOG" id="ENOG502Z83C">
    <property type="taxonomic scope" value="Bacteria"/>
</dbReference>
<dbReference type="NCBIfam" id="NF045672">
    <property type="entry name" value="MCP_gp7_epsi_15"/>
    <property type="match status" value="1"/>
</dbReference>
<dbReference type="InterPro" id="IPR048813">
    <property type="entry name" value="GP7-like"/>
</dbReference>
<dbReference type="HOGENOM" id="CLU_841637_0_0_4"/>
<dbReference type="EMBL" id="CP009238">
    <property type="protein sequence ID" value="AIL33100.1"/>
    <property type="molecule type" value="Genomic_DNA"/>
</dbReference>
<reference evidence="1 2" key="1">
    <citation type="journal article" date="2014" name="BMC Genomics">
        <title>A genomic perspective on a new bacterial genus and species from the Alcaligenaceae family, Basilea psittacipulmonis.</title>
        <authorList>
            <person name="Whiteson K.L."/>
            <person name="Hernandez D."/>
            <person name="Lazarevic V."/>
            <person name="Gaia N."/>
            <person name="Farinelli L."/>
            <person name="Francois P."/>
            <person name="Pilo P."/>
            <person name="Frey J."/>
            <person name="Schrenzel J."/>
        </authorList>
    </citation>
    <scope>NUCLEOTIDE SEQUENCE [LARGE SCALE GENOMIC DNA]</scope>
    <source>
        <strain evidence="1 2">DSM 24701</strain>
    </source>
</reference>
<evidence type="ECO:0000313" key="1">
    <source>
        <dbReference type="EMBL" id="AIL33100.1"/>
    </source>
</evidence>
<dbReference type="KEGG" id="bpsi:IX83_07085"/>
<dbReference type="Proteomes" id="UP000028945">
    <property type="component" value="Chromosome"/>
</dbReference>
<dbReference type="RefSeq" id="WP_038500669.1">
    <property type="nucleotide sequence ID" value="NZ_AFWK01000074.1"/>
</dbReference>
<evidence type="ECO:0000313" key="2">
    <source>
        <dbReference type="Proteomes" id="UP000028945"/>
    </source>
</evidence>
<dbReference type="OrthoDB" id="1630256at2"/>
<accession>A0A077DE24</accession>
<dbReference type="STRING" id="1072685.IX83_07085"/>
<protein>
    <submittedName>
        <fullName evidence="1">Phage protein</fullName>
    </submittedName>
</protein>
<dbReference type="Pfam" id="PF20911">
    <property type="entry name" value="GP7"/>
    <property type="match status" value="1"/>
</dbReference>
<gene>
    <name evidence="1" type="ORF">IX83_07085</name>
</gene>
<keyword evidence="2" id="KW-1185">Reference proteome</keyword>